<dbReference type="AlphaFoldDB" id="A0A212DAF7"/>
<evidence type="ECO:0000313" key="3">
    <source>
        <dbReference type="Proteomes" id="UP000242450"/>
    </source>
</evidence>
<gene>
    <name evidence="2" type="ORF">Celaphus_00001652</name>
</gene>
<dbReference type="EMBL" id="MKHE01000005">
    <property type="protein sequence ID" value="OWK15218.1"/>
    <property type="molecule type" value="Genomic_DNA"/>
</dbReference>
<feature type="region of interest" description="Disordered" evidence="1">
    <location>
        <begin position="69"/>
        <end position="110"/>
    </location>
</feature>
<evidence type="ECO:0000313" key="2">
    <source>
        <dbReference type="EMBL" id="OWK15218.1"/>
    </source>
</evidence>
<proteinExistence type="predicted"/>
<evidence type="ECO:0000256" key="1">
    <source>
        <dbReference type="SAM" id="MobiDB-lite"/>
    </source>
</evidence>
<feature type="compositionally biased region" description="Acidic residues" evidence="1">
    <location>
        <begin position="1"/>
        <end position="19"/>
    </location>
</feature>
<feature type="compositionally biased region" description="Polar residues" evidence="1">
    <location>
        <begin position="95"/>
        <end position="110"/>
    </location>
</feature>
<organism evidence="2 3">
    <name type="scientific">Cervus elaphus hippelaphus</name>
    <name type="common">European red deer</name>
    <dbReference type="NCBI Taxonomy" id="46360"/>
    <lineage>
        <taxon>Eukaryota</taxon>
        <taxon>Metazoa</taxon>
        <taxon>Chordata</taxon>
        <taxon>Craniata</taxon>
        <taxon>Vertebrata</taxon>
        <taxon>Euteleostomi</taxon>
        <taxon>Mammalia</taxon>
        <taxon>Eutheria</taxon>
        <taxon>Laurasiatheria</taxon>
        <taxon>Artiodactyla</taxon>
        <taxon>Ruminantia</taxon>
        <taxon>Pecora</taxon>
        <taxon>Cervidae</taxon>
        <taxon>Cervinae</taxon>
        <taxon>Cervus</taxon>
    </lineage>
</organism>
<dbReference type="Proteomes" id="UP000242450">
    <property type="component" value="Chromosome 5"/>
</dbReference>
<dbReference type="OrthoDB" id="10059415at2759"/>
<feature type="region of interest" description="Disordered" evidence="1">
    <location>
        <begin position="1"/>
        <end position="55"/>
    </location>
</feature>
<reference evidence="2 3" key="1">
    <citation type="journal article" date="2018" name="Mol. Genet. Genomics">
        <title>The red deer Cervus elaphus genome CerEla1.0: sequencing, annotating, genes, and chromosomes.</title>
        <authorList>
            <person name="Bana N.A."/>
            <person name="Nyiri A."/>
            <person name="Nagy J."/>
            <person name="Frank K."/>
            <person name="Nagy T."/>
            <person name="Steger V."/>
            <person name="Schiller M."/>
            <person name="Lakatos P."/>
            <person name="Sugar L."/>
            <person name="Horn P."/>
            <person name="Barta E."/>
            <person name="Orosz L."/>
        </authorList>
    </citation>
    <scope>NUCLEOTIDE SEQUENCE [LARGE SCALE GENOMIC DNA]</scope>
    <source>
        <strain evidence="2">Hungarian</strain>
    </source>
</reference>
<name>A0A212DAF7_CEREH</name>
<feature type="compositionally biased region" description="Basic and acidic residues" evidence="1">
    <location>
        <begin position="20"/>
        <end position="29"/>
    </location>
</feature>
<keyword evidence="3" id="KW-1185">Reference proteome</keyword>
<accession>A0A212DAF7</accession>
<protein>
    <submittedName>
        <fullName evidence="2">CDR2L</fullName>
    </submittedName>
</protein>
<comment type="caution">
    <text evidence="2">The sequence shown here is derived from an EMBL/GenBank/DDBJ whole genome shotgun (WGS) entry which is preliminary data.</text>
</comment>
<sequence length="110" mass="12347">MEDFTAEEEEPWYDQQDLEQGERRGRESGVRPATPVRFSIVGRSHPGEDRAAPGVLDSEGRCVWRMRTWRDGGLPLEKRNQTGGDLQKSGERSSFPKQQGRTSPSSPTSS</sequence>